<gene>
    <name evidence="1" type="ORF">O1611_g7153</name>
</gene>
<evidence type="ECO:0000313" key="1">
    <source>
        <dbReference type="EMBL" id="KAJ8126484.1"/>
    </source>
</evidence>
<organism evidence="1 2">
    <name type="scientific">Lasiodiplodia mahajangana</name>
    <dbReference type="NCBI Taxonomy" id="1108764"/>
    <lineage>
        <taxon>Eukaryota</taxon>
        <taxon>Fungi</taxon>
        <taxon>Dikarya</taxon>
        <taxon>Ascomycota</taxon>
        <taxon>Pezizomycotina</taxon>
        <taxon>Dothideomycetes</taxon>
        <taxon>Dothideomycetes incertae sedis</taxon>
        <taxon>Botryosphaeriales</taxon>
        <taxon>Botryosphaeriaceae</taxon>
        <taxon>Lasiodiplodia</taxon>
    </lineage>
</organism>
<dbReference type="Proteomes" id="UP001153332">
    <property type="component" value="Unassembled WGS sequence"/>
</dbReference>
<accession>A0ACC2JG78</accession>
<comment type="caution">
    <text evidence="1">The sequence shown here is derived from an EMBL/GenBank/DDBJ whole genome shotgun (WGS) entry which is preliminary data.</text>
</comment>
<sequence length="338" mass="38882">MRLINVSTYIIQEFFGDCIPEYAILSHTWDDEEVTLQDMQHLNEVVKAKPGFKKIEATCQQAQRDWLNWAWVDTCCIDKTSSAELSEAINSMFQWYARSKVCYAFLADVRGYCDMLKSRWFTRGWTLQELLAPSEVVFYSAHWDFLGLKTPVGTGFQPVLLEASGIPRDALTSFDPEDWTIAERMAWASNRKTTRVEDIAYCLLGIFDVNMPPLYGEGERAFTRLQEEIMRISDDQSLFAWADQDAIPELPCGFLARRPADFANSHLFMGRNIWQDKLMRHKYDETATPHRMSNRGIHIQLSLVPVSPEEPTTFYALLGNTPSSFSLERPAIIVRHIV</sequence>
<proteinExistence type="predicted"/>
<keyword evidence="2" id="KW-1185">Reference proteome</keyword>
<dbReference type="EMBL" id="JAPUUL010001837">
    <property type="protein sequence ID" value="KAJ8126484.1"/>
    <property type="molecule type" value="Genomic_DNA"/>
</dbReference>
<protein>
    <submittedName>
        <fullName evidence="1">Uncharacterized protein</fullName>
    </submittedName>
</protein>
<name>A0ACC2JG78_9PEZI</name>
<reference evidence="1" key="1">
    <citation type="submission" date="2022-12" db="EMBL/GenBank/DDBJ databases">
        <title>Genome Sequence of Lasiodiplodia mahajangana.</title>
        <authorList>
            <person name="Buettner E."/>
        </authorList>
    </citation>
    <scope>NUCLEOTIDE SEQUENCE</scope>
    <source>
        <strain evidence="1">VT137</strain>
    </source>
</reference>
<evidence type="ECO:0000313" key="2">
    <source>
        <dbReference type="Proteomes" id="UP001153332"/>
    </source>
</evidence>